<organism evidence="1 2">
    <name type="scientific">Halanaerobium hydrogeniformans</name>
    <name type="common">Halanaerobium sp. (strain sapolanicus)</name>
    <dbReference type="NCBI Taxonomy" id="656519"/>
    <lineage>
        <taxon>Bacteria</taxon>
        <taxon>Bacillati</taxon>
        <taxon>Bacillota</taxon>
        <taxon>Clostridia</taxon>
        <taxon>Halanaerobiales</taxon>
        <taxon>Halanaerobiaceae</taxon>
        <taxon>Halanaerobium</taxon>
    </lineage>
</organism>
<reference evidence="1 2" key="2">
    <citation type="journal article" date="2011" name="J. Bacteriol.">
        <title>Complete Genome Sequence of the Haloalkaliphilic, Hydrogen Producing Halanaerobium hydrogenoformans.</title>
        <authorList>
            <person name="Brown S.D."/>
            <person name="Begemann M.B."/>
            <person name="Mormile M.R."/>
            <person name="Wall J.D."/>
            <person name="Han C.S."/>
            <person name="Goodwin L.A."/>
            <person name="Pitluck S."/>
            <person name="Land M.L."/>
            <person name="Hauser L.J."/>
            <person name="Elias D.A."/>
        </authorList>
    </citation>
    <scope>NUCLEOTIDE SEQUENCE [LARGE SCALE GENOMIC DNA]</scope>
    <source>
        <strain evidence="2">sapolanicus</strain>
    </source>
</reference>
<dbReference type="SUPFAM" id="SSF56112">
    <property type="entry name" value="Protein kinase-like (PK-like)"/>
    <property type="match status" value="1"/>
</dbReference>
<sequence>MNKITNILGRIYWKINRIYFKLTLNKKYNYWQQRKDEILEACKNGYIKDIESLDLNIEQNNDYIEIGEIDERGRVMSAYNINDRKKVTKNCFIKRRKNDLYIVSLRGKAGIKKNYRGNKYAFLKELRGLYYSNLSKINVPAIMDIDFDKTFIILSYIKGRSLQNFKTLSDEKKIASKLTNHINKIHGQGIYLNDLTPKNIIIEPNRGPFIIDFEMSAHKSELGVFYKYFTKIEKEKIKKLF</sequence>
<reference evidence="1 2" key="1">
    <citation type="submission" date="2010-11" db="EMBL/GenBank/DDBJ databases">
        <title>Complete sequence of Halanaerobium sp. sapolanicus.</title>
        <authorList>
            <consortium name="US DOE Joint Genome Institute"/>
            <person name="Lucas S."/>
            <person name="Copeland A."/>
            <person name="Lapidus A."/>
            <person name="Cheng J.-F."/>
            <person name="Bruce D."/>
            <person name="Goodwin L."/>
            <person name="Pitluck S."/>
            <person name="Davenport K."/>
            <person name="Detter J.C."/>
            <person name="Han C."/>
            <person name="Tapia R."/>
            <person name="Land M."/>
            <person name="Hauser L."/>
            <person name="Jeffries C."/>
            <person name="Kyrpides N."/>
            <person name="Ivanova N."/>
            <person name="Mikhailova N."/>
            <person name="Begemann M.B."/>
            <person name="Mormile M.R."/>
            <person name="Wall J.D."/>
            <person name="Elias D.A."/>
            <person name="Woyke T."/>
        </authorList>
    </citation>
    <scope>NUCLEOTIDE SEQUENCE [LARGE SCALE GENOMIC DNA]</scope>
    <source>
        <strain evidence="2">sapolanicus</strain>
    </source>
</reference>
<dbReference type="Proteomes" id="UP000007434">
    <property type="component" value="Chromosome"/>
</dbReference>
<dbReference type="AlphaFoldDB" id="E4RNL8"/>
<protein>
    <recommendedName>
        <fullName evidence="3">Protein kinase domain-containing protein</fullName>
    </recommendedName>
</protein>
<dbReference type="InterPro" id="IPR011009">
    <property type="entry name" value="Kinase-like_dom_sf"/>
</dbReference>
<proteinExistence type="predicted"/>
<dbReference type="Gene3D" id="1.10.510.10">
    <property type="entry name" value="Transferase(Phosphotransferase) domain 1"/>
    <property type="match status" value="1"/>
</dbReference>
<evidence type="ECO:0000313" key="2">
    <source>
        <dbReference type="Proteomes" id="UP000007434"/>
    </source>
</evidence>
<evidence type="ECO:0000313" key="1">
    <source>
        <dbReference type="EMBL" id="ADQ13553.1"/>
    </source>
</evidence>
<name>E4RNL8_HALHG</name>
<dbReference type="eggNOG" id="COG3642">
    <property type="taxonomic scope" value="Bacteria"/>
</dbReference>
<dbReference type="EMBL" id="CP002304">
    <property type="protein sequence ID" value="ADQ13553.1"/>
    <property type="molecule type" value="Genomic_DNA"/>
</dbReference>
<keyword evidence="2" id="KW-1185">Reference proteome</keyword>
<gene>
    <name evidence="1" type="ordered locus">Halsa_0057</name>
</gene>
<dbReference type="OrthoDB" id="9788659at2"/>
<evidence type="ECO:0008006" key="3">
    <source>
        <dbReference type="Google" id="ProtNLM"/>
    </source>
</evidence>
<dbReference type="KEGG" id="has:Halsa_0057"/>
<accession>E4RNL8</accession>
<dbReference type="STRING" id="656519.Halsa_0057"/>
<dbReference type="HOGENOM" id="CLU_1150597_0_0_9"/>
<dbReference type="RefSeq" id="WP_013404659.1">
    <property type="nucleotide sequence ID" value="NC_014654.1"/>
</dbReference>